<keyword evidence="4 6" id="KW-0472">Membrane</keyword>
<sequence length="486" mass="49562">MSSPTPSAPAPAAPPVGHPDHPDHAAHARATIALAIVGIFVTYVPITAVSVALTTIGTDTGASTAGLQWVSDAYVIPMAAAVLSAGVFGDILGRRRVFLSGLLLTVLGGVTAGLGSALLDEHPLRLVWAGQAVAGLGAGLLIPTTLALIAQAVPDLRARGKFIGFWSMGLMAGLALGPIFSGTVLEVAAWHWIYAPSTTLAVVATLVALRLLPESVPVEGRRLDWSGQVTATIAIAFSIFGIIEGGEQGWTSWQALLGLGVGAASVLAFLVIEHRSAAPLMDLGIFRSPAFSASGFAGVIAMFSIVGGMFLLSLFLGFVQGLGALDIALRLLFATGLGVAVGPLAARLMQRLKALHVLALGLVVGATGLYSLTFITAETGVWDLGWRLAIFGLGNTTMMTAVTTAAINSAPLRMAGMAAATNTVLRQYGAALGPAILGVVFSHELAGGATPEDAFAAALVTNVALLLVAAVVCLVAGRREVHPGSR</sequence>
<evidence type="ECO:0000256" key="1">
    <source>
        <dbReference type="ARBA" id="ARBA00004651"/>
    </source>
</evidence>
<feature type="transmembrane region" description="Helical" evidence="6">
    <location>
        <begin position="388"/>
        <end position="407"/>
    </location>
</feature>
<evidence type="ECO:0000313" key="8">
    <source>
        <dbReference type="EMBL" id="MDN4175539.1"/>
    </source>
</evidence>
<dbReference type="Gene3D" id="1.20.1720.10">
    <property type="entry name" value="Multidrug resistance protein D"/>
    <property type="match status" value="1"/>
</dbReference>
<evidence type="ECO:0000256" key="2">
    <source>
        <dbReference type="ARBA" id="ARBA00022692"/>
    </source>
</evidence>
<protein>
    <submittedName>
        <fullName evidence="8">MFS transporter</fullName>
    </submittedName>
</protein>
<dbReference type="InterPro" id="IPR011701">
    <property type="entry name" value="MFS"/>
</dbReference>
<feature type="transmembrane region" description="Helical" evidence="6">
    <location>
        <begin position="428"/>
        <end position="449"/>
    </location>
</feature>
<comment type="caution">
    <text evidence="8">The sequence shown here is derived from an EMBL/GenBank/DDBJ whole genome shotgun (WGS) entry which is preliminary data.</text>
</comment>
<keyword evidence="3 6" id="KW-1133">Transmembrane helix</keyword>
<evidence type="ECO:0000313" key="9">
    <source>
        <dbReference type="Proteomes" id="UP001168620"/>
    </source>
</evidence>
<dbReference type="InterPro" id="IPR036259">
    <property type="entry name" value="MFS_trans_sf"/>
</dbReference>
<feature type="region of interest" description="Disordered" evidence="5">
    <location>
        <begin position="1"/>
        <end position="22"/>
    </location>
</feature>
<evidence type="ECO:0000256" key="5">
    <source>
        <dbReference type="SAM" id="MobiDB-lite"/>
    </source>
</evidence>
<feature type="transmembrane region" description="Helical" evidence="6">
    <location>
        <begin position="293"/>
        <end position="315"/>
    </location>
</feature>
<organism evidence="8 9">
    <name type="scientific">Nocardioides oceani</name>
    <dbReference type="NCBI Taxonomy" id="3058369"/>
    <lineage>
        <taxon>Bacteria</taxon>
        <taxon>Bacillati</taxon>
        <taxon>Actinomycetota</taxon>
        <taxon>Actinomycetes</taxon>
        <taxon>Propionibacteriales</taxon>
        <taxon>Nocardioidaceae</taxon>
        <taxon>Nocardioides</taxon>
    </lineage>
</organism>
<feature type="transmembrane region" description="Helical" evidence="6">
    <location>
        <begin position="357"/>
        <end position="376"/>
    </location>
</feature>
<dbReference type="InterPro" id="IPR020846">
    <property type="entry name" value="MFS_dom"/>
</dbReference>
<feature type="compositionally biased region" description="Pro residues" evidence="5">
    <location>
        <begin position="1"/>
        <end position="17"/>
    </location>
</feature>
<dbReference type="Proteomes" id="UP001168620">
    <property type="component" value="Unassembled WGS sequence"/>
</dbReference>
<feature type="transmembrane region" description="Helical" evidence="6">
    <location>
        <begin position="162"/>
        <end position="180"/>
    </location>
</feature>
<dbReference type="SUPFAM" id="SSF103473">
    <property type="entry name" value="MFS general substrate transporter"/>
    <property type="match status" value="1"/>
</dbReference>
<feature type="transmembrane region" description="Helical" evidence="6">
    <location>
        <begin position="455"/>
        <end position="477"/>
    </location>
</feature>
<feature type="transmembrane region" description="Helical" evidence="6">
    <location>
        <begin position="327"/>
        <end position="345"/>
    </location>
</feature>
<name>A0ABT8FLX8_9ACTN</name>
<dbReference type="PROSITE" id="PS50850">
    <property type="entry name" value="MFS"/>
    <property type="match status" value="1"/>
</dbReference>
<feature type="transmembrane region" description="Helical" evidence="6">
    <location>
        <begin position="192"/>
        <end position="213"/>
    </location>
</feature>
<dbReference type="Gene3D" id="1.20.1250.20">
    <property type="entry name" value="MFS general substrate transporter like domains"/>
    <property type="match status" value="1"/>
</dbReference>
<comment type="subcellular location">
    <subcellularLocation>
        <location evidence="1">Cell membrane</location>
        <topology evidence="1">Multi-pass membrane protein</topology>
    </subcellularLocation>
</comment>
<evidence type="ECO:0000256" key="6">
    <source>
        <dbReference type="SAM" id="Phobius"/>
    </source>
</evidence>
<evidence type="ECO:0000256" key="4">
    <source>
        <dbReference type="ARBA" id="ARBA00023136"/>
    </source>
</evidence>
<reference evidence="8" key="1">
    <citation type="submission" date="2023-06" db="EMBL/GenBank/DDBJ databases">
        <title>Draft genome sequence of Nocardioides sp. SOB77.</title>
        <authorList>
            <person name="Zhang G."/>
        </authorList>
    </citation>
    <scope>NUCLEOTIDE SEQUENCE</scope>
    <source>
        <strain evidence="8">SOB77</strain>
    </source>
</reference>
<dbReference type="Pfam" id="PF07690">
    <property type="entry name" value="MFS_1"/>
    <property type="match status" value="1"/>
</dbReference>
<keyword evidence="2 6" id="KW-0812">Transmembrane</keyword>
<dbReference type="RefSeq" id="WP_300954881.1">
    <property type="nucleotide sequence ID" value="NZ_JAUHJQ010000015.1"/>
</dbReference>
<dbReference type="PANTHER" id="PTHR42718:SF49">
    <property type="entry name" value="EXPORT PROTEIN"/>
    <property type="match status" value="1"/>
</dbReference>
<keyword evidence="9" id="KW-1185">Reference proteome</keyword>
<gene>
    <name evidence="8" type="ORF">QWY28_21425</name>
</gene>
<evidence type="ECO:0000256" key="3">
    <source>
        <dbReference type="ARBA" id="ARBA00022989"/>
    </source>
</evidence>
<dbReference type="PANTHER" id="PTHR42718">
    <property type="entry name" value="MAJOR FACILITATOR SUPERFAMILY MULTIDRUG TRANSPORTER MFSC"/>
    <property type="match status" value="1"/>
</dbReference>
<feature type="transmembrane region" description="Helical" evidence="6">
    <location>
        <begin position="255"/>
        <end position="272"/>
    </location>
</feature>
<feature type="transmembrane region" description="Helical" evidence="6">
    <location>
        <begin position="125"/>
        <end position="150"/>
    </location>
</feature>
<dbReference type="EMBL" id="JAUHJQ010000015">
    <property type="protein sequence ID" value="MDN4175539.1"/>
    <property type="molecule type" value="Genomic_DNA"/>
</dbReference>
<evidence type="ECO:0000259" key="7">
    <source>
        <dbReference type="PROSITE" id="PS50850"/>
    </source>
</evidence>
<feature type="domain" description="Major facilitator superfamily (MFS) profile" evidence="7">
    <location>
        <begin position="31"/>
        <end position="481"/>
    </location>
</feature>
<feature type="transmembrane region" description="Helical" evidence="6">
    <location>
        <begin position="99"/>
        <end position="119"/>
    </location>
</feature>
<accession>A0ABT8FLX8</accession>
<feature type="transmembrane region" description="Helical" evidence="6">
    <location>
        <begin position="73"/>
        <end position="92"/>
    </location>
</feature>
<dbReference type="CDD" id="cd17321">
    <property type="entry name" value="MFS_MMR_MDR_like"/>
    <property type="match status" value="1"/>
</dbReference>
<feature type="transmembrane region" description="Helical" evidence="6">
    <location>
        <begin position="32"/>
        <end position="53"/>
    </location>
</feature>
<proteinExistence type="predicted"/>
<feature type="transmembrane region" description="Helical" evidence="6">
    <location>
        <begin position="225"/>
        <end position="243"/>
    </location>
</feature>